<dbReference type="InterPro" id="IPR036140">
    <property type="entry name" value="PFN_sf"/>
</dbReference>
<name>A0A0B6Z6J8_9EUPU</name>
<dbReference type="Pfam" id="PF00235">
    <property type="entry name" value="Profilin"/>
    <property type="match status" value="1"/>
</dbReference>
<sequence length="136" mass="14697">MLQLMTWSEIIENFKLEGDLKMAAIFDSNGEKIAGTDGVTITSSEAISIWKSLVTISNDVYSLFLMESKFSCFPVDNDTLIGQSKSDVIVARKSQNLLICAVSGLNSKKSCLATVKNFAGRLVEEGTPGVPVDSLI</sequence>
<evidence type="ECO:0000313" key="1">
    <source>
        <dbReference type="EMBL" id="CEK63982.1"/>
    </source>
</evidence>
<organism evidence="1">
    <name type="scientific">Arion vulgaris</name>
    <dbReference type="NCBI Taxonomy" id="1028688"/>
    <lineage>
        <taxon>Eukaryota</taxon>
        <taxon>Metazoa</taxon>
        <taxon>Spiralia</taxon>
        <taxon>Lophotrochozoa</taxon>
        <taxon>Mollusca</taxon>
        <taxon>Gastropoda</taxon>
        <taxon>Heterobranchia</taxon>
        <taxon>Euthyneura</taxon>
        <taxon>Panpulmonata</taxon>
        <taxon>Eupulmonata</taxon>
        <taxon>Stylommatophora</taxon>
        <taxon>Helicina</taxon>
        <taxon>Arionoidea</taxon>
        <taxon>Arionidae</taxon>
        <taxon>Arion</taxon>
    </lineage>
</organism>
<dbReference type="AlphaFoldDB" id="A0A0B6Z6J8"/>
<dbReference type="EMBL" id="HACG01017117">
    <property type="protein sequence ID" value="CEK63982.1"/>
    <property type="molecule type" value="Transcribed_RNA"/>
</dbReference>
<accession>A0A0B6Z6J8</accession>
<dbReference type="InterPro" id="IPR048278">
    <property type="entry name" value="PFN"/>
</dbReference>
<dbReference type="GO" id="GO:0003779">
    <property type="term" value="F:actin binding"/>
    <property type="evidence" value="ECO:0007669"/>
    <property type="project" value="InterPro"/>
</dbReference>
<reference evidence="1" key="1">
    <citation type="submission" date="2014-12" db="EMBL/GenBank/DDBJ databases">
        <title>Insight into the proteome of Arion vulgaris.</title>
        <authorList>
            <person name="Aradska J."/>
            <person name="Bulat T."/>
            <person name="Smidak R."/>
            <person name="Sarate P."/>
            <person name="Gangsoo J."/>
            <person name="Sialana F."/>
            <person name="Bilban M."/>
            <person name="Lubec G."/>
        </authorList>
    </citation>
    <scope>NUCLEOTIDE SEQUENCE</scope>
    <source>
        <tissue evidence="1">Skin</tissue>
    </source>
</reference>
<proteinExistence type="predicted"/>
<evidence type="ECO:0008006" key="2">
    <source>
        <dbReference type="Google" id="ProtNLM"/>
    </source>
</evidence>
<gene>
    <name evidence="1" type="primary">ORF50237</name>
</gene>
<dbReference type="Gene3D" id="3.30.450.30">
    <property type="entry name" value="Dynein light chain 2a, cytoplasmic"/>
    <property type="match status" value="1"/>
</dbReference>
<protein>
    <recommendedName>
        <fullName evidence="2">Profilin</fullName>
    </recommendedName>
</protein>
<dbReference type="SUPFAM" id="SSF55770">
    <property type="entry name" value="Profilin (actin-binding protein)"/>
    <property type="match status" value="1"/>
</dbReference>